<dbReference type="EMBL" id="UYRT01025280">
    <property type="protein sequence ID" value="VDK63447.1"/>
    <property type="molecule type" value="Genomic_DNA"/>
</dbReference>
<reference evidence="3" key="1">
    <citation type="submission" date="2016-06" db="UniProtKB">
        <authorList>
            <consortium name="WormBaseParasite"/>
        </authorList>
    </citation>
    <scope>IDENTIFICATION</scope>
</reference>
<evidence type="ECO:0000313" key="1">
    <source>
        <dbReference type="EMBL" id="VDK63447.1"/>
    </source>
</evidence>
<accession>A0A183DIK7</accession>
<dbReference type="Proteomes" id="UP000271098">
    <property type="component" value="Unassembled WGS sequence"/>
</dbReference>
<evidence type="ECO:0000313" key="2">
    <source>
        <dbReference type="Proteomes" id="UP000271098"/>
    </source>
</evidence>
<proteinExistence type="predicted"/>
<name>A0A183DIK7_9BILA</name>
<gene>
    <name evidence="1" type="ORF">GPUH_LOCUS8552</name>
</gene>
<dbReference type="WBParaSite" id="GPUH_0000855801-mRNA-1">
    <property type="protein sequence ID" value="GPUH_0000855801-mRNA-1"/>
    <property type="gene ID" value="GPUH_0000855801"/>
</dbReference>
<evidence type="ECO:0000313" key="3">
    <source>
        <dbReference type="WBParaSite" id="GPUH_0000855801-mRNA-1"/>
    </source>
</evidence>
<reference evidence="1 2" key="2">
    <citation type="submission" date="2018-11" db="EMBL/GenBank/DDBJ databases">
        <authorList>
            <consortium name="Pathogen Informatics"/>
        </authorList>
    </citation>
    <scope>NUCLEOTIDE SEQUENCE [LARGE SCALE GENOMIC DNA]</scope>
</reference>
<protein>
    <submittedName>
        <fullName evidence="3">7TM_GPCR_Srx domain-containing protein</fullName>
    </submittedName>
</protein>
<keyword evidence="2" id="KW-1185">Reference proteome</keyword>
<dbReference type="AlphaFoldDB" id="A0A183DIK7"/>
<sequence>MYIGFSGTATCLFNTVSYLWYQTVCCTTKVIVRTKVIIMYGTSL</sequence>
<organism evidence="3">
    <name type="scientific">Gongylonema pulchrum</name>
    <dbReference type="NCBI Taxonomy" id="637853"/>
    <lineage>
        <taxon>Eukaryota</taxon>
        <taxon>Metazoa</taxon>
        <taxon>Ecdysozoa</taxon>
        <taxon>Nematoda</taxon>
        <taxon>Chromadorea</taxon>
        <taxon>Rhabditida</taxon>
        <taxon>Spirurina</taxon>
        <taxon>Spiruromorpha</taxon>
        <taxon>Spiruroidea</taxon>
        <taxon>Gongylonematidae</taxon>
        <taxon>Gongylonema</taxon>
    </lineage>
</organism>